<feature type="compositionally biased region" description="Basic and acidic residues" evidence="1">
    <location>
        <begin position="54"/>
        <end position="72"/>
    </location>
</feature>
<dbReference type="RefSeq" id="WP_130879073.1">
    <property type="nucleotide sequence ID" value="NZ_JAGIOH010000001.1"/>
</dbReference>
<gene>
    <name evidence="3" type="ORF">JO379_002889</name>
</gene>
<evidence type="ECO:0000313" key="3">
    <source>
        <dbReference type="EMBL" id="MBP2403420.1"/>
    </source>
</evidence>
<evidence type="ECO:0000256" key="2">
    <source>
        <dbReference type="SAM" id="SignalP"/>
    </source>
</evidence>
<name>A0ABS4Y3S3_9ACTN</name>
<dbReference type="EMBL" id="JAGIOH010000001">
    <property type="protein sequence ID" value="MBP2403420.1"/>
    <property type="molecule type" value="Genomic_DNA"/>
</dbReference>
<keyword evidence="2" id="KW-0732">Signal</keyword>
<feature type="chain" id="PRO_5045363908" description="Secreted protein" evidence="2">
    <location>
        <begin position="26"/>
        <end position="72"/>
    </location>
</feature>
<feature type="region of interest" description="Disordered" evidence="1">
    <location>
        <begin position="31"/>
        <end position="72"/>
    </location>
</feature>
<evidence type="ECO:0000313" key="4">
    <source>
        <dbReference type="Proteomes" id="UP001519291"/>
    </source>
</evidence>
<accession>A0ABS4Y3S3</accession>
<dbReference type="Proteomes" id="UP001519291">
    <property type="component" value="Unassembled WGS sequence"/>
</dbReference>
<comment type="caution">
    <text evidence="3">The sequence shown here is derived from an EMBL/GenBank/DDBJ whole genome shotgun (WGS) entry which is preliminary data.</text>
</comment>
<feature type="signal peptide" evidence="2">
    <location>
        <begin position="1"/>
        <end position="25"/>
    </location>
</feature>
<evidence type="ECO:0000256" key="1">
    <source>
        <dbReference type="SAM" id="MobiDB-lite"/>
    </source>
</evidence>
<reference evidence="3 4" key="1">
    <citation type="submission" date="2021-03" db="EMBL/GenBank/DDBJ databases">
        <title>Sequencing the genomes of 1000 actinobacteria strains.</title>
        <authorList>
            <person name="Klenk H.-P."/>
        </authorList>
    </citation>
    <scope>NUCLEOTIDE SEQUENCE [LARGE SCALE GENOMIC DNA]</scope>
    <source>
        <strain evidence="3 4">DSM 41480</strain>
    </source>
</reference>
<sequence>MTRTMTRTKKALAIFALAAAGVAVAALPAAADDHTTSQGRGVAALQSSVANGPQDDHTTGGADDHTTDVRLG</sequence>
<evidence type="ECO:0008006" key="5">
    <source>
        <dbReference type="Google" id="ProtNLM"/>
    </source>
</evidence>
<organism evidence="3 4">
    <name type="scientific">Streptomyces syringium</name>
    <dbReference type="NCBI Taxonomy" id="76729"/>
    <lineage>
        <taxon>Bacteria</taxon>
        <taxon>Bacillati</taxon>
        <taxon>Actinomycetota</taxon>
        <taxon>Actinomycetes</taxon>
        <taxon>Kitasatosporales</taxon>
        <taxon>Streptomycetaceae</taxon>
        <taxon>Streptomyces</taxon>
    </lineage>
</organism>
<protein>
    <recommendedName>
        <fullName evidence="5">Secreted protein</fullName>
    </recommendedName>
</protein>
<dbReference type="GeneID" id="91569756"/>
<keyword evidence="4" id="KW-1185">Reference proteome</keyword>
<proteinExistence type="predicted"/>